<evidence type="ECO:0000256" key="1">
    <source>
        <dbReference type="SAM" id="MobiDB-lite"/>
    </source>
</evidence>
<reference evidence="2" key="1">
    <citation type="submission" date="2018-12" db="EMBL/GenBank/DDBJ databases">
        <authorList>
            <person name="Liu L."/>
        </authorList>
    </citation>
    <scope>NUCLEOTIDE SEQUENCE</scope>
    <source>
        <strain evidence="2">K199</strain>
        <plasmid evidence="2">pK199_rmpA2</plasmid>
    </source>
</reference>
<feature type="region of interest" description="Disordered" evidence="1">
    <location>
        <begin position="12"/>
        <end position="38"/>
    </location>
</feature>
<geneLocation type="plasmid" evidence="2">
    <name>pK199_rmpA2</name>
</geneLocation>
<sequence>MKKILVSFIAMMGSPQKTDSRASMSSAPDEPPENIRLQ</sequence>
<feature type="compositionally biased region" description="Polar residues" evidence="1">
    <location>
        <begin position="15"/>
        <end position="26"/>
    </location>
</feature>
<organism evidence="2">
    <name type="scientific">Klebsiella pneumoniae</name>
    <dbReference type="NCBI Taxonomy" id="573"/>
    <lineage>
        <taxon>Bacteria</taxon>
        <taxon>Pseudomonadati</taxon>
        <taxon>Pseudomonadota</taxon>
        <taxon>Gammaproteobacteria</taxon>
        <taxon>Enterobacterales</taxon>
        <taxon>Enterobacteriaceae</taxon>
        <taxon>Klebsiella/Raoultella group</taxon>
        <taxon>Klebsiella</taxon>
        <taxon>Klebsiella pneumoniae complex</taxon>
    </lineage>
</organism>
<proteinExistence type="predicted"/>
<keyword evidence="2" id="KW-0614">Plasmid</keyword>
<evidence type="ECO:0000313" key="2">
    <source>
        <dbReference type="EMBL" id="QIQ14207.1"/>
    </source>
</evidence>
<protein>
    <submittedName>
        <fullName evidence="2">Uncharacterized protein</fullName>
    </submittedName>
</protein>
<accession>A0A6G9HTW4</accession>
<dbReference type="EMBL" id="MK347229">
    <property type="protein sequence ID" value="QIQ14207.1"/>
    <property type="molecule type" value="Genomic_DNA"/>
</dbReference>
<dbReference type="AlphaFoldDB" id="A0A6G9HTW4"/>
<name>A0A6G9HTW4_KLEPN</name>